<protein>
    <recommendedName>
        <fullName evidence="1">Novel toxin 15 domain-containing protein</fullName>
    </recommendedName>
</protein>
<name>A0ABU0MZA2_9FIRM</name>
<dbReference type="InterPro" id="IPR028949">
    <property type="entry name" value="Ntox15"/>
</dbReference>
<gene>
    <name evidence="2" type="ORF">QOZ92_001358</name>
</gene>
<reference evidence="2 3" key="1">
    <citation type="submission" date="2023-07" db="EMBL/GenBank/DDBJ databases">
        <title>Genomic Encyclopedia of Type Strains, Phase IV (KMG-IV): sequencing the most valuable type-strain genomes for metagenomic binning, comparative biology and taxonomic classification.</title>
        <authorList>
            <person name="Goeker M."/>
        </authorList>
    </citation>
    <scope>NUCLEOTIDE SEQUENCE [LARGE SCALE GENOMIC DNA]</scope>
    <source>
        <strain evidence="2 3">DSM 15049</strain>
    </source>
</reference>
<accession>A0ABU0MZA2</accession>
<evidence type="ECO:0000313" key="3">
    <source>
        <dbReference type="Proteomes" id="UP001232584"/>
    </source>
</evidence>
<dbReference type="Pfam" id="PF15604">
    <property type="entry name" value="Ntox15"/>
    <property type="match status" value="1"/>
</dbReference>
<dbReference type="EMBL" id="JAUSWG010000004">
    <property type="protein sequence ID" value="MDQ0556245.1"/>
    <property type="molecule type" value="Genomic_DNA"/>
</dbReference>
<sequence>MNKLTVDEYLKNRERNIAEGRAIEGNSAQKVARENAYLDKVREFRKSGLSNEEAKTQAEKWLKTQAALHNPDQIAGGKPLNIGGMGDKKINSSIGSQWKYRINHLDEQIKALAKTMAEIEKKSTHLNVKLRY</sequence>
<evidence type="ECO:0000313" key="2">
    <source>
        <dbReference type="EMBL" id="MDQ0556245.1"/>
    </source>
</evidence>
<comment type="caution">
    <text evidence="2">The sequence shown here is derived from an EMBL/GenBank/DDBJ whole genome shotgun (WGS) entry which is preliminary data.</text>
</comment>
<keyword evidence="3" id="KW-1185">Reference proteome</keyword>
<feature type="domain" description="Novel toxin 15" evidence="1">
    <location>
        <begin position="1"/>
        <end position="130"/>
    </location>
</feature>
<proteinExistence type="predicted"/>
<dbReference type="Proteomes" id="UP001232584">
    <property type="component" value="Unassembled WGS sequence"/>
</dbReference>
<evidence type="ECO:0000259" key="1">
    <source>
        <dbReference type="Pfam" id="PF15604"/>
    </source>
</evidence>
<organism evidence="2 3">
    <name type="scientific">Paraclostridium ghonii</name>
    <dbReference type="NCBI Taxonomy" id="29358"/>
    <lineage>
        <taxon>Bacteria</taxon>
        <taxon>Bacillati</taxon>
        <taxon>Bacillota</taxon>
        <taxon>Clostridia</taxon>
        <taxon>Peptostreptococcales</taxon>
        <taxon>Peptostreptococcaceae</taxon>
        <taxon>Paraclostridium</taxon>
    </lineage>
</organism>